<dbReference type="Proteomes" id="UP001470230">
    <property type="component" value="Unassembled WGS sequence"/>
</dbReference>
<dbReference type="InterPro" id="IPR027417">
    <property type="entry name" value="P-loop_NTPase"/>
</dbReference>
<keyword evidence="2" id="KW-1185">Reference proteome</keyword>
<proteinExistence type="predicted"/>
<dbReference type="Gene3D" id="3.40.50.300">
    <property type="entry name" value="P-loop containing nucleotide triphosphate hydrolases"/>
    <property type="match status" value="1"/>
</dbReference>
<dbReference type="EMBL" id="JAPFFF010000006">
    <property type="protein sequence ID" value="KAK8887633.1"/>
    <property type="molecule type" value="Genomic_DNA"/>
</dbReference>
<gene>
    <name evidence="1" type="ORF">M9Y10_038686</name>
</gene>
<comment type="caution">
    <text evidence="1">The sequence shown here is derived from an EMBL/GenBank/DDBJ whole genome shotgun (WGS) entry which is preliminary data.</text>
</comment>
<dbReference type="SUPFAM" id="SSF52540">
    <property type="entry name" value="P-loop containing nucleoside triphosphate hydrolases"/>
    <property type="match status" value="1"/>
</dbReference>
<sequence length="604" mass="70552">MEESPQEKPQEKPQDFYVKNIVNGKNEYTFQSQKILKYIQTHSRNDEFIIITFLGKSQVGKSHLITNLSGVQHEIGNIIEPQTEGATIAYAGTINEIYKRMGLPVPQTESCKCDVFFCDTEGVYSETERGSIALLLMPLLIFSTKIVAVLPSMPDDALTNFLAICKNFIKIADEEREDPFKDKLIVRPIDYPPTVSSDPYKDVQEYTKILKENGDISKKFKEHSINPIYVPGGPWDSEKKCHNQAFIVNFLNVLFSNVNDSIIYSNPTFFIENVEEINNSPLAQNEDIMAMFKEKNIAERVLDFASIKIEADINNYFNDILKNMKINEQEVRQFFEKNVELKLISIVKSNKIKKKFLDIYLQKLNDYFKRKRLELEIRIKKYNEYKEELKKLTSIKKIYIQVLNYLSDFVKERSQTAANYIFHCVNKHFTKIEKYAYIIINEIEAQRINCNNAVMNANIDSEEIRDDIQLDIKSIFDKLKEFEEYVFYRKHGFISRILKGILDKNLRKKTKKVELCHKVLGMLNVKRKKIVNILVKPREYLTVYSEVLNKIVEQHIWSQLSEEQRDKLNEYAEENDIESIADLTNEQIDDLTAQNILPLTLSQH</sequence>
<evidence type="ECO:0000313" key="1">
    <source>
        <dbReference type="EMBL" id="KAK8887633.1"/>
    </source>
</evidence>
<reference evidence="1 2" key="1">
    <citation type="submission" date="2024-04" db="EMBL/GenBank/DDBJ databases">
        <title>Tritrichomonas musculus Genome.</title>
        <authorList>
            <person name="Alves-Ferreira E."/>
            <person name="Grigg M."/>
            <person name="Lorenzi H."/>
            <person name="Galac M."/>
        </authorList>
    </citation>
    <scope>NUCLEOTIDE SEQUENCE [LARGE SCALE GENOMIC DNA]</scope>
    <source>
        <strain evidence="1 2">EAF2021</strain>
    </source>
</reference>
<name>A0ABR2K930_9EUKA</name>
<protein>
    <recommendedName>
        <fullName evidence="3">Guanylate-binding protein N-terminal domain-containing protein</fullName>
    </recommendedName>
</protein>
<organism evidence="1 2">
    <name type="scientific">Tritrichomonas musculus</name>
    <dbReference type="NCBI Taxonomy" id="1915356"/>
    <lineage>
        <taxon>Eukaryota</taxon>
        <taxon>Metamonada</taxon>
        <taxon>Parabasalia</taxon>
        <taxon>Tritrichomonadida</taxon>
        <taxon>Tritrichomonadidae</taxon>
        <taxon>Tritrichomonas</taxon>
    </lineage>
</organism>
<evidence type="ECO:0008006" key="3">
    <source>
        <dbReference type="Google" id="ProtNLM"/>
    </source>
</evidence>
<evidence type="ECO:0000313" key="2">
    <source>
        <dbReference type="Proteomes" id="UP001470230"/>
    </source>
</evidence>
<accession>A0ABR2K930</accession>